<evidence type="ECO:0000313" key="1">
    <source>
        <dbReference type="EMBL" id="GAG71837.1"/>
    </source>
</evidence>
<dbReference type="EMBL" id="BART01003071">
    <property type="protein sequence ID" value="GAG71837.1"/>
    <property type="molecule type" value="Genomic_DNA"/>
</dbReference>
<dbReference type="AlphaFoldDB" id="X1AR73"/>
<reference evidence="1" key="1">
    <citation type="journal article" date="2014" name="Front. Microbiol.">
        <title>High frequency of phylogenetically diverse reductive dehalogenase-homologous genes in deep subseafloor sedimentary metagenomes.</title>
        <authorList>
            <person name="Kawai M."/>
            <person name="Futagami T."/>
            <person name="Toyoda A."/>
            <person name="Takaki Y."/>
            <person name="Nishi S."/>
            <person name="Hori S."/>
            <person name="Arai W."/>
            <person name="Tsubouchi T."/>
            <person name="Morono Y."/>
            <person name="Uchiyama I."/>
            <person name="Ito T."/>
            <person name="Fujiyama A."/>
            <person name="Inagaki F."/>
            <person name="Takami H."/>
        </authorList>
    </citation>
    <scope>NUCLEOTIDE SEQUENCE</scope>
    <source>
        <strain evidence="1">Expedition CK06-06</strain>
    </source>
</reference>
<proteinExistence type="predicted"/>
<gene>
    <name evidence="1" type="ORF">S01H4_08787</name>
</gene>
<feature type="non-terminal residue" evidence="1">
    <location>
        <position position="46"/>
    </location>
</feature>
<sequence length="46" mass="5394">MRDTYTFNATIRMRGNDHVIHIPKADAEKMKLIWPGNLIGERVRVE</sequence>
<organism evidence="1">
    <name type="scientific">marine sediment metagenome</name>
    <dbReference type="NCBI Taxonomy" id="412755"/>
    <lineage>
        <taxon>unclassified sequences</taxon>
        <taxon>metagenomes</taxon>
        <taxon>ecological metagenomes</taxon>
    </lineage>
</organism>
<comment type="caution">
    <text evidence="1">The sequence shown here is derived from an EMBL/GenBank/DDBJ whole genome shotgun (WGS) entry which is preliminary data.</text>
</comment>
<accession>X1AR73</accession>
<name>X1AR73_9ZZZZ</name>
<protein>
    <submittedName>
        <fullName evidence="1">Uncharacterized protein</fullName>
    </submittedName>
</protein>